<organism evidence="9 10">
    <name type="scientific">Chitinophaga dinghuensis</name>
    <dbReference type="NCBI Taxonomy" id="1539050"/>
    <lineage>
        <taxon>Bacteria</taxon>
        <taxon>Pseudomonadati</taxon>
        <taxon>Bacteroidota</taxon>
        <taxon>Chitinophagia</taxon>
        <taxon>Chitinophagales</taxon>
        <taxon>Chitinophagaceae</taxon>
        <taxon>Chitinophaga</taxon>
    </lineage>
</organism>
<keyword evidence="3 6" id="KW-0812">Transmembrane</keyword>
<evidence type="ECO:0000259" key="7">
    <source>
        <dbReference type="Pfam" id="PF02687"/>
    </source>
</evidence>
<feature type="transmembrane region" description="Helical" evidence="6">
    <location>
        <begin position="665"/>
        <end position="689"/>
    </location>
</feature>
<evidence type="ECO:0000256" key="2">
    <source>
        <dbReference type="ARBA" id="ARBA00022475"/>
    </source>
</evidence>
<dbReference type="Pfam" id="PF12704">
    <property type="entry name" value="MacB_PCD"/>
    <property type="match status" value="2"/>
</dbReference>
<dbReference type="Proteomes" id="UP000249819">
    <property type="component" value="Unassembled WGS sequence"/>
</dbReference>
<protein>
    <submittedName>
        <fullName evidence="9">Putative permease</fullName>
    </submittedName>
</protein>
<reference evidence="9 10" key="1">
    <citation type="submission" date="2018-06" db="EMBL/GenBank/DDBJ databases">
        <title>Genomic Encyclopedia of Archaeal and Bacterial Type Strains, Phase II (KMG-II): from individual species to whole genera.</title>
        <authorList>
            <person name="Goeker M."/>
        </authorList>
    </citation>
    <scope>NUCLEOTIDE SEQUENCE [LARGE SCALE GENOMIC DNA]</scope>
    <source>
        <strain evidence="9 10">DSM 29821</strain>
    </source>
</reference>
<dbReference type="EMBL" id="QLMA01000014">
    <property type="protein sequence ID" value="RAJ72807.1"/>
    <property type="molecule type" value="Genomic_DNA"/>
</dbReference>
<dbReference type="GO" id="GO:0005886">
    <property type="term" value="C:plasma membrane"/>
    <property type="evidence" value="ECO:0007669"/>
    <property type="project" value="UniProtKB-SubCell"/>
</dbReference>
<evidence type="ECO:0000256" key="6">
    <source>
        <dbReference type="SAM" id="Phobius"/>
    </source>
</evidence>
<dbReference type="OrthoDB" id="5933722at2"/>
<dbReference type="PANTHER" id="PTHR30572:SF18">
    <property type="entry name" value="ABC-TYPE MACROLIDE FAMILY EXPORT SYSTEM PERMEASE COMPONENT 2"/>
    <property type="match status" value="1"/>
</dbReference>
<dbReference type="InterPro" id="IPR050250">
    <property type="entry name" value="Macrolide_Exporter_MacB"/>
</dbReference>
<keyword evidence="2" id="KW-1003">Cell membrane</keyword>
<feature type="transmembrane region" description="Helical" evidence="6">
    <location>
        <begin position="748"/>
        <end position="769"/>
    </location>
</feature>
<dbReference type="GO" id="GO:0022857">
    <property type="term" value="F:transmembrane transporter activity"/>
    <property type="evidence" value="ECO:0007669"/>
    <property type="project" value="TreeGrafter"/>
</dbReference>
<evidence type="ECO:0000256" key="5">
    <source>
        <dbReference type="ARBA" id="ARBA00023136"/>
    </source>
</evidence>
<keyword evidence="5 6" id="KW-0472">Membrane</keyword>
<feature type="transmembrane region" description="Helical" evidence="6">
    <location>
        <begin position="280"/>
        <end position="302"/>
    </location>
</feature>
<feature type="domain" description="ABC3 transporter permease C-terminal" evidence="7">
    <location>
        <begin position="667"/>
        <end position="777"/>
    </location>
</feature>
<evidence type="ECO:0000313" key="9">
    <source>
        <dbReference type="EMBL" id="RAJ72807.1"/>
    </source>
</evidence>
<dbReference type="PANTHER" id="PTHR30572">
    <property type="entry name" value="MEMBRANE COMPONENT OF TRANSPORTER-RELATED"/>
    <property type="match status" value="1"/>
</dbReference>
<feature type="transmembrane region" description="Helical" evidence="6">
    <location>
        <begin position="374"/>
        <end position="397"/>
    </location>
</feature>
<sequence length="788" mass="88898">MLVNYLKVAWRHLLQNKVLSFINIFGLATGMTFALLVYMWVHYERSFDTFHQHKDRIAMIMRNVQFNGVKTTFQATPLPLYQELKNSFPEVEYTARTFYSADHSLLVNNNKFRKNAMFADADFLRMFSFPLLSGDISSALKDQNNIILSAATAKALFGSLDVIGKTLRLDNTYDMVITGVAKDVPENSSINFDFLVNFDFFAAQQHFNERGLSWGDNVLLSLVQLREGTSMATFTEKIERLLAQKVPETKDQFFTVQPLPRWHLYSDYANWKNIGGRITYVRLFLLVGIFVLLVACMNFMNLTTARSEKRSREVGVRKSAGSTRKQLWVQFMVESLLTSVLAFLTSVLLLILIYPFIRDLGFEHIHLDAFNVQLLAVMLLICIATGFISGLYPALYLSAFKPIAVLKGSWRAPGGATWFRRVLVVTQFSISCILIICTVIIFQQVKYGQQRNPGYNAMNLINVQASDDLRKNYDALKNELMETNVLESVARSSQPMTTLYNSWSDFTWQGKDPAANIALDVIMTDFDFEKTVGLQFTDGHAFRRNYSTDSSGVIINEAAAKILGFKNPLGQTIAEGNRRWTIIGIVKDVLLTDPFKPISPLVFLFNTDHPNAVLLRLKPNVNTAVALNTLKPIFEKYDPAVPFAYTFTDQDFAKKFATEKQAGKLAIIFSVLAILISCLGLFGLAMYVAERRTREIGIRKALGASVMNLWMLLSKEFIWMVLLACTIASPIASWMMNNWLKKYEFHIAINPVVLIGTGLIALLIAIATVSTQSIKAALANPVKNLKTD</sequence>
<dbReference type="Pfam" id="PF02687">
    <property type="entry name" value="FtsX"/>
    <property type="match status" value="2"/>
</dbReference>
<keyword evidence="10" id="KW-1185">Reference proteome</keyword>
<evidence type="ECO:0000256" key="3">
    <source>
        <dbReference type="ARBA" id="ARBA00022692"/>
    </source>
</evidence>
<dbReference type="AlphaFoldDB" id="A0A327VJE0"/>
<dbReference type="InterPro" id="IPR025857">
    <property type="entry name" value="MacB_PCD"/>
</dbReference>
<dbReference type="InterPro" id="IPR003838">
    <property type="entry name" value="ABC3_permease_C"/>
</dbReference>
<feature type="transmembrane region" description="Helical" evidence="6">
    <location>
        <begin position="717"/>
        <end position="736"/>
    </location>
</feature>
<name>A0A327VJE0_9BACT</name>
<feature type="transmembrane region" description="Helical" evidence="6">
    <location>
        <begin position="21"/>
        <end position="41"/>
    </location>
</feature>
<keyword evidence="4 6" id="KW-1133">Transmembrane helix</keyword>
<feature type="transmembrane region" description="Helical" evidence="6">
    <location>
        <begin position="418"/>
        <end position="442"/>
    </location>
</feature>
<feature type="domain" description="ABC3 transporter permease C-terminal" evidence="7">
    <location>
        <begin position="286"/>
        <end position="399"/>
    </location>
</feature>
<comment type="caution">
    <text evidence="9">The sequence shown here is derived from an EMBL/GenBank/DDBJ whole genome shotgun (WGS) entry which is preliminary data.</text>
</comment>
<feature type="domain" description="MacB-like periplasmic core" evidence="8">
    <location>
        <begin position="435"/>
        <end position="626"/>
    </location>
</feature>
<evidence type="ECO:0000256" key="1">
    <source>
        <dbReference type="ARBA" id="ARBA00004651"/>
    </source>
</evidence>
<evidence type="ECO:0000313" key="10">
    <source>
        <dbReference type="Proteomes" id="UP000249819"/>
    </source>
</evidence>
<comment type="subcellular location">
    <subcellularLocation>
        <location evidence="1">Cell membrane</location>
        <topology evidence="1">Multi-pass membrane protein</topology>
    </subcellularLocation>
</comment>
<dbReference type="RefSeq" id="WP_111595501.1">
    <property type="nucleotide sequence ID" value="NZ_QLMA01000014.1"/>
</dbReference>
<proteinExistence type="predicted"/>
<gene>
    <name evidence="9" type="ORF">CLV59_11410</name>
</gene>
<evidence type="ECO:0000256" key="4">
    <source>
        <dbReference type="ARBA" id="ARBA00022989"/>
    </source>
</evidence>
<feature type="domain" description="MacB-like periplasmic core" evidence="8">
    <location>
        <begin position="20"/>
        <end position="240"/>
    </location>
</feature>
<feature type="transmembrane region" description="Helical" evidence="6">
    <location>
        <begin position="327"/>
        <end position="354"/>
    </location>
</feature>
<accession>A0A327VJE0</accession>
<evidence type="ECO:0000259" key="8">
    <source>
        <dbReference type="Pfam" id="PF12704"/>
    </source>
</evidence>